<dbReference type="PROSITE" id="PS50878">
    <property type="entry name" value="RT_POL"/>
    <property type="match status" value="1"/>
</dbReference>
<proteinExistence type="predicted"/>
<dbReference type="KEGG" id="tnl:113503366"/>
<evidence type="ECO:0000256" key="1">
    <source>
        <dbReference type="ARBA" id="ARBA00012493"/>
    </source>
</evidence>
<dbReference type="Proteomes" id="UP000322000">
    <property type="component" value="Chromosome 19"/>
</dbReference>
<keyword evidence="4" id="KW-0540">Nuclease</keyword>
<evidence type="ECO:0000256" key="7">
    <source>
        <dbReference type="SAM" id="MobiDB-lite"/>
    </source>
</evidence>
<dbReference type="FunFam" id="3.30.420.10:FF:000063">
    <property type="entry name" value="Retrovirus-related Pol polyprotein from transposon 297-like Protein"/>
    <property type="match status" value="1"/>
</dbReference>
<feature type="compositionally biased region" description="Low complexity" evidence="7">
    <location>
        <begin position="1177"/>
        <end position="1188"/>
    </location>
</feature>
<keyword evidence="10" id="KW-1185">Reference proteome</keyword>
<dbReference type="GeneID" id="113503366"/>
<dbReference type="InterPro" id="IPR041588">
    <property type="entry name" value="Integrase_H2C2"/>
</dbReference>
<dbReference type="Pfam" id="PF00665">
    <property type="entry name" value="rve"/>
    <property type="match status" value="1"/>
</dbReference>
<evidence type="ECO:0000259" key="9">
    <source>
        <dbReference type="PROSITE" id="PS50994"/>
    </source>
</evidence>
<dbReference type="InterPro" id="IPR041577">
    <property type="entry name" value="RT_RNaseH_2"/>
</dbReference>
<dbReference type="SUPFAM" id="SSF50630">
    <property type="entry name" value="Acid proteases"/>
    <property type="match status" value="1"/>
</dbReference>
<dbReference type="InterPro" id="IPR000477">
    <property type="entry name" value="RT_dom"/>
</dbReference>
<accession>A0A7E5WK44</accession>
<keyword evidence="6" id="KW-0511">Multifunctional enzyme</keyword>
<evidence type="ECO:0000256" key="3">
    <source>
        <dbReference type="ARBA" id="ARBA00022695"/>
    </source>
</evidence>
<dbReference type="Pfam" id="PF17921">
    <property type="entry name" value="Integrase_H2C2"/>
    <property type="match status" value="1"/>
</dbReference>
<dbReference type="Pfam" id="PF00078">
    <property type="entry name" value="RVT_1"/>
    <property type="match status" value="1"/>
</dbReference>
<protein>
    <recommendedName>
        <fullName evidence="1">RNA-directed DNA polymerase</fullName>
        <ecNumber evidence="1">2.7.7.49</ecNumber>
    </recommendedName>
</protein>
<evidence type="ECO:0000313" key="11">
    <source>
        <dbReference type="RefSeq" id="XP_026741064.1"/>
    </source>
</evidence>
<dbReference type="CDD" id="cd01647">
    <property type="entry name" value="RT_LTR"/>
    <property type="match status" value="1"/>
</dbReference>
<dbReference type="InterPro" id="IPR050951">
    <property type="entry name" value="Retrovirus_Pol_polyprotein"/>
</dbReference>
<gene>
    <name evidence="11" type="primary">LOC113503366</name>
</gene>
<feature type="compositionally biased region" description="Polar residues" evidence="7">
    <location>
        <begin position="1193"/>
        <end position="1202"/>
    </location>
</feature>
<dbReference type="InterPro" id="IPR001878">
    <property type="entry name" value="Znf_CCHC"/>
</dbReference>
<feature type="domain" description="Reverse transcriptase" evidence="8">
    <location>
        <begin position="448"/>
        <end position="626"/>
    </location>
</feature>
<dbReference type="GO" id="GO:0004519">
    <property type="term" value="F:endonuclease activity"/>
    <property type="evidence" value="ECO:0007669"/>
    <property type="project" value="UniProtKB-KW"/>
</dbReference>
<dbReference type="SMART" id="SM00343">
    <property type="entry name" value="ZnF_C2HC"/>
    <property type="match status" value="2"/>
</dbReference>
<dbReference type="PANTHER" id="PTHR37984">
    <property type="entry name" value="PROTEIN CBG26694"/>
    <property type="match status" value="1"/>
</dbReference>
<dbReference type="GO" id="GO:0003964">
    <property type="term" value="F:RNA-directed DNA polymerase activity"/>
    <property type="evidence" value="ECO:0007669"/>
    <property type="project" value="UniProtKB-EC"/>
</dbReference>
<reference evidence="11" key="1">
    <citation type="submission" date="2025-08" db="UniProtKB">
        <authorList>
            <consortium name="RefSeq"/>
        </authorList>
    </citation>
    <scope>IDENTIFICATION</scope>
</reference>
<feature type="region of interest" description="Disordered" evidence="7">
    <location>
        <begin position="1177"/>
        <end position="1205"/>
    </location>
</feature>
<dbReference type="InterPro" id="IPR036397">
    <property type="entry name" value="RNaseH_sf"/>
</dbReference>
<dbReference type="FunFam" id="3.30.70.270:FF:000026">
    <property type="entry name" value="Transposon Ty3-G Gag-Pol polyprotein"/>
    <property type="match status" value="1"/>
</dbReference>
<dbReference type="InterPro" id="IPR012337">
    <property type="entry name" value="RNaseH-like_sf"/>
</dbReference>
<sequence length="1418" mass="159036">MSSVQFGILHSFDHNTQTWKTYKGRIAQYFLANDINKNSDPTGDKRKAILLSALTEGTYKLVTDLVLPKDVVDVPYEDLLTRLDDHFTPKSVGFGERHNFYAATQQAGETHSQWAARLRGLTAKCNFLNVEEALRDKFIMGLQPGREKEKLYTKDLTDLTLAKVVEMAENLSCARAAAVASAGAAASAVAPSTPDQLFKIANVGKSGSVAKVKCGVCGYTNHKSADCRFANYLCKKCHVKGHLRKMCTKVNYVQVDGGDEGEDDDDGKVYYIRSFRGEPMVETVFIKNVPFKFEVDSGSTVTVVSECFYKSYFKDVPLSNTGKQLRTYNGGKIVCVGTMRLPISYADQTHYLVIYVIRDGGPPLLGRDFISLFSLHLIPVNYCTDSDVPIKDLQMQYPRLFSDKLGTFNKYEIKLLLKKDAKPVFCKARPVAFALRDKVEKEINRLVDLGILEPVEYSEYASPIVPVLKRNGTVRLCADYSIRINKQLLIEQYPLPTTSELFSKIHGGQQFSKLDLSMAYNQFVLHNDSKNLTCINTNRGLYRFTRLVFGLASAPSIFQRAIESLLSGLDGVLCLLDDILITGRDKQEHVQKLNSVLKRLEDAGLTLQKEKCSFFQDKVSYLGYIITKDGLKKAPEKIKAMLEAPVPSNINQLQSFLGLINYYRNFVPNASTILSPLYDLLKKGSKWGWTDNHDKAFKTIKQVMTSEQVLAHFDPNARIILTVDASPSGLGAVLSQVGLDGVERPISFVSRTLNSAEKRYAQIQKEATAIIYGVRRFHQYLYGRSEPFILRTDHKPLLSIFGADRGIPEMSANRLQRYALFLSSYNYKIEYVRSADNSADYLSRASLPRAMHACACTEECKCCDCEVAYDRATYVCFVVDGSMPVTLEKLREETRGDVVLRQVIDFISNGWPPKVNDLRLKPYHMCRTQLSFENGCVMRGHKVVIPTSLYQIILKELHASHLGIVKTKAEARSRFWFPGIDQAVETMISSCEVCIQLRPSPPRAPLVHWEFPPCPFHRIHIDFLGPIKGCVYLVAVDAHTKWVEVFNMNTATSTAAVIVKLCEFMSRFGVPKTIVSDNGTAFCSREFELFCATNGISHMTSPVYHPPSNGQAESFVKVVKKGIKSCLMSSHNAKDSSVRLLKYLMDYRNSVHTTTGLSPAQLVFGHKLRSRLDLINPKSSAPSSPPVSDHVKNQQCMQTKQQGKNKEKNFEISDIVLYKRFVNKASYTWCKGIILKRIGKVLYLVKDLKNSESYKRHINQLRLYKGTRNNNEQEALLNLPGSSGLSSSPPPSPPPTPLPPPSPSSASSGTAVPQPELDLPNFSPGSSARGRRAELYEGGTSLLVREDESENCSPQIAENEQRIVANDADVETRERPVDSEDEFHEAETDTQETQHDSQVITTNRSLRKRPVISYRKYF</sequence>
<keyword evidence="2" id="KW-0808">Transferase</keyword>
<feature type="compositionally biased region" description="Pro residues" evidence="7">
    <location>
        <begin position="1288"/>
        <end position="1303"/>
    </location>
</feature>
<name>A0A7E5WK44_TRINI</name>
<dbReference type="EC" id="2.7.7.49" evidence="1"/>
<dbReference type="PANTHER" id="PTHR37984:SF5">
    <property type="entry name" value="PROTEIN NYNRIN-LIKE"/>
    <property type="match status" value="1"/>
</dbReference>
<keyword evidence="5" id="KW-0255">Endonuclease</keyword>
<dbReference type="InterPro" id="IPR043128">
    <property type="entry name" value="Rev_trsase/Diguanyl_cyclase"/>
</dbReference>
<dbReference type="Gene3D" id="2.40.70.10">
    <property type="entry name" value="Acid Proteases"/>
    <property type="match status" value="1"/>
</dbReference>
<dbReference type="SUPFAM" id="SSF56672">
    <property type="entry name" value="DNA/RNA polymerases"/>
    <property type="match status" value="1"/>
</dbReference>
<dbReference type="InterPro" id="IPR021109">
    <property type="entry name" value="Peptidase_aspartic_dom_sf"/>
</dbReference>
<dbReference type="FunFam" id="1.10.340.70:FF:000003">
    <property type="entry name" value="Protein CBG25708"/>
    <property type="match status" value="1"/>
</dbReference>
<evidence type="ECO:0000256" key="6">
    <source>
        <dbReference type="ARBA" id="ARBA00023268"/>
    </source>
</evidence>
<evidence type="ECO:0000259" key="8">
    <source>
        <dbReference type="PROSITE" id="PS50878"/>
    </source>
</evidence>
<dbReference type="OrthoDB" id="6772952at2759"/>
<feature type="region of interest" description="Disordered" evidence="7">
    <location>
        <begin position="1277"/>
        <end position="1330"/>
    </location>
</feature>
<dbReference type="PROSITE" id="PS50994">
    <property type="entry name" value="INTEGRASE"/>
    <property type="match status" value="1"/>
</dbReference>
<dbReference type="Gene3D" id="3.30.420.10">
    <property type="entry name" value="Ribonuclease H-like superfamily/Ribonuclease H"/>
    <property type="match status" value="1"/>
</dbReference>
<keyword evidence="5" id="KW-0378">Hydrolase</keyword>
<dbReference type="InterPro" id="IPR043502">
    <property type="entry name" value="DNA/RNA_pol_sf"/>
</dbReference>
<dbReference type="GO" id="GO:0008270">
    <property type="term" value="F:zinc ion binding"/>
    <property type="evidence" value="ECO:0007669"/>
    <property type="project" value="InterPro"/>
</dbReference>
<dbReference type="GO" id="GO:0042575">
    <property type="term" value="C:DNA polymerase complex"/>
    <property type="evidence" value="ECO:0007669"/>
    <property type="project" value="UniProtKB-ARBA"/>
</dbReference>
<evidence type="ECO:0000313" key="10">
    <source>
        <dbReference type="Proteomes" id="UP000322000"/>
    </source>
</evidence>
<evidence type="ECO:0000256" key="5">
    <source>
        <dbReference type="ARBA" id="ARBA00022759"/>
    </source>
</evidence>
<dbReference type="InterPro" id="IPR001584">
    <property type="entry name" value="Integrase_cat-core"/>
</dbReference>
<dbReference type="CDD" id="cd09274">
    <property type="entry name" value="RNase_HI_RT_Ty3"/>
    <property type="match status" value="1"/>
</dbReference>
<dbReference type="GO" id="GO:0015074">
    <property type="term" value="P:DNA integration"/>
    <property type="evidence" value="ECO:0007669"/>
    <property type="project" value="InterPro"/>
</dbReference>
<evidence type="ECO:0000256" key="2">
    <source>
        <dbReference type="ARBA" id="ARBA00022679"/>
    </source>
</evidence>
<dbReference type="Pfam" id="PF17919">
    <property type="entry name" value="RT_RNaseH_2"/>
    <property type="match status" value="1"/>
</dbReference>
<dbReference type="Gene3D" id="3.10.10.10">
    <property type="entry name" value="HIV Type 1 Reverse Transcriptase, subunit A, domain 1"/>
    <property type="match status" value="1"/>
</dbReference>
<keyword evidence="3" id="KW-0548">Nucleotidyltransferase</keyword>
<dbReference type="Gene3D" id="1.10.340.70">
    <property type="match status" value="1"/>
</dbReference>
<organism evidence="10 11">
    <name type="scientific">Trichoplusia ni</name>
    <name type="common">Cabbage looper</name>
    <dbReference type="NCBI Taxonomy" id="7111"/>
    <lineage>
        <taxon>Eukaryota</taxon>
        <taxon>Metazoa</taxon>
        <taxon>Ecdysozoa</taxon>
        <taxon>Arthropoda</taxon>
        <taxon>Hexapoda</taxon>
        <taxon>Insecta</taxon>
        <taxon>Pterygota</taxon>
        <taxon>Neoptera</taxon>
        <taxon>Endopterygota</taxon>
        <taxon>Lepidoptera</taxon>
        <taxon>Glossata</taxon>
        <taxon>Ditrysia</taxon>
        <taxon>Noctuoidea</taxon>
        <taxon>Noctuidae</taxon>
        <taxon>Plusiinae</taxon>
        <taxon>Trichoplusia</taxon>
    </lineage>
</organism>
<dbReference type="RefSeq" id="XP_026741064.1">
    <property type="nucleotide sequence ID" value="XM_026885263.1"/>
</dbReference>
<feature type="region of interest" description="Disordered" evidence="7">
    <location>
        <begin position="1366"/>
        <end position="1402"/>
    </location>
</feature>
<dbReference type="InParanoid" id="A0A7E5WK44"/>
<evidence type="ECO:0000256" key="4">
    <source>
        <dbReference type="ARBA" id="ARBA00022722"/>
    </source>
</evidence>
<feature type="domain" description="Integrase catalytic" evidence="9">
    <location>
        <begin position="1011"/>
        <end position="1167"/>
    </location>
</feature>
<feature type="compositionally biased region" description="Acidic residues" evidence="7">
    <location>
        <begin position="1379"/>
        <end position="1390"/>
    </location>
</feature>
<dbReference type="SUPFAM" id="SSF53098">
    <property type="entry name" value="Ribonuclease H-like"/>
    <property type="match status" value="1"/>
</dbReference>
<dbReference type="GO" id="GO:0003676">
    <property type="term" value="F:nucleic acid binding"/>
    <property type="evidence" value="ECO:0007669"/>
    <property type="project" value="InterPro"/>
</dbReference>
<dbReference type="Gene3D" id="3.30.70.270">
    <property type="match status" value="2"/>
</dbReference>